<dbReference type="EMBL" id="CP016172">
    <property type="protein sequence ID" value="ANN76072.1"/>
    <property type="molecule type" value="Genomic_DNA"/>
</dbReference>
<dbReference type="Pfam" id="PF07804">
    <property type="entry name" value="HipA_C"/>
    <property type="match status" value="1"/>
</dbReference>
<dbReference type="RefSeq" id="WP_066653439.1">
    <property type="nucleotide sequence ID" value="NZ_CBCSCL010000023.1"/>
</dbReference>
<evidence type="ECO:0000313" key="7">
    <source>
        <dbReference type="Proteomes" id="UP000091926"/>
    </source>
</evidence>
<dbReference type="PANTHER" id="PTHR37419:SF1">
    <property type="entry name" value="SERINE_THREONINE-PROTEIN KINASE TOXIN HIPA"/>
    <property type="match status" value="1"/>
</dbReference>
<organism evidence="6 7">
    <name type="scientific">Bordetella flabilis</name>
    <dbReference type="NCBI Taxonomy" id="463014"/>
    <lineage>
        <taxon>Bacteria</taxon>
        <taxon>Pseudomonadati</taxon>
        <taxon>Pseudomonadota</taxon>
        <taxon>Betaproteobacteria</taxon>
        <taxon>Burkholderiales</taxon>
        <taxon>Alcaligenaceae</taxon>
        <taxon>Bordetella</taxon>
    </lineage>
</organism>
<dbReference type="KEGG" id="bfz:BAU07_02105"/>
<sequence length="421" mass="45833">MSTADVLDVYDGGRLVGRLFDERPLRFRYDPSWLKLPGAAPLSAHLPLQSEDHADDRVVAYFENLLPEGNIRRFLSVSRHATTVFGLLRSVGGDTAGGLTLMPQGEKPAPPRYRPTTWAEIAAQLREGSVPAFAAETEGARISLAGAQDKLLIMVGADGNPAIPEGAAPSSHILKPDIRGLPGVWASALNETVVMQLAARLELGVAQAVYQPDTRACLIRRYDRLDDGTGGLLRLHQLDLCQLAGKPSDVKYEADGGPSLALCRELLRRSGLQAGDLRRFLAWIFFNLYVGNNDSHAKNLSILQAPDGSHRLAPFYDLMCTAMYTGLSRRFAFSIGGEMAPGRITADHLSAMAGELGFAPRYVMQVGKDVAARLPAALEEVTNALREQLNPGTEPALLQRLAQWIRGNTRRHAARWWGKAA</sequence>
<evidence type="ECO:0000256" key="1">
    <source>
        <dbReference type="ARBA" id="ARBA00010164"/>
    </source>
</evidence>
<proteinExistence type="inferred from homology"/>
<evidence type="ECO:0000256" key="2">
    <source>
        <dbReference type="ARBA" id="ARBA00022679"/>
    </source>
</evidence>
<gene>
    <name evidence="6" type="ORF">BAU07_02105</name>
</gene>
<dbReference type="GO" id="GO:0004674">
    <property type="term" value="F:protein serine/threonine kinase activity"/>
    <property type="evidence" value="ECO:0007669"/>
    <property type="project" value="TreeGrafter"/>
</dbReference>
<keyword evidence="2" id="KW-0808">Transferase</keyword>
<evidence type="ECO:0000259" key="4">
    <source>
        <dbReference type="Pfam" id="PF07804"/>
    </source>
</evidence>
<evidence type="ECO:0000256" key="3">
    <source>
        <dbReference type="ARBA" id="ARBA00022777"/>
    </source>
</evidence>
<dbReference type="NCBIfam" id="TIGR03071">
    <property type="entry name" value="couple_hipA"/>
    <property type="match status" value="1"/>
</dbReference>
<keyword evidence="7" id="KW-1185">Reference proteome</keyword>
<dbReference type="InterPro" id="IPR017508">
    <property type="entry name" value="HipA_N1"/>
</dbReference>
<dbReference type="AlphaFoldDB" id="A0A193G7V8"/>
<evidence type="ECO:0000313" key="6">
    <source>
        <dbReference type="EMBL" id="ANN76072.1"/>
    </source>
</evidence>
<keyword evidence="3 6" id="KW-0418">Kinase</keyword>
<dbReference type="GO" id="GO:0005829">
    <property type="term" value="C:cytosol"/>
    <property type="evidence" value="ECO:0007669"/>
    <property type="project" value="TreeGrafter"/>
</dbReference>
<dbReference type="CDD" id="cd17793">
    <property type="entry name" value="HipA"/>
    <property type="match status" value="1"/>
</dbReference>
<accession>A0A193G7V8</accession>
<dbReference type="Proteomes" id="UP000091926">
    <property type="component" value="Chromosome"/>
</dbReference>
<name>A0A193G7V8_9BORD</name>
<reference evidence="6 7" key="1">
    <citation type="submission" date="2016-06" db="EMBL/GenBank/DDBJ databases">
        <title>Complete genome sequences of Bordetella bronchialis and Bordetella flabilis.</title>
        <authorList>
            <person name="LiPuma J.J."/>
            <person name="Spilker T."/>
        </authorList>
    </citation>
    <scope>NUCLEOTIDE SEQUENCE [LARGE SCALE GENOMIC DNA]</scope>
    <source>
        <strain evidence="6 7">AU10664</strain>
    </source>
</reference>
<dbReference type="OrthoDB" id="9805913at2"/>
<dbReference type="Pfam" id="PF13657">
    <property type="entry name" value="Couple_hipA"/>
    <property type="match status" value="1"/>
</dbReference>
<dbReference type="STRING" id="463014.BAU07_02105"/>
<evidence type="ECO:0000259" key="5">
    <source>
        <dbReference type="Pfam" id="PF13657"/>
    </source>
</evidence>
<feature type="domain" description="HipA-like C-terminal" evidence="4">
    <location>
        <begin position="142"/>
        <end position="377"/>
    </location>
</feature>
<feature type="domain" description="HipA N-terminal subdomain 1" evidence="5">
    <location>
        <begin position="7"/>
        <end position="101"/>
    </location>
</feature>
<dbReference type="InterPro" id="IPR052028">
    <property type="entry name" value="HipA_Ser/Thr_kinase"/>
</dbReference>
<dbReference type="PANTHER" id="PTHR37419">
    <property type="entry name" value="SERINE/THREONINE-PROTEIN KINASE TOXIN HIPA"/>
    <property type="match status" value="1"/>
</dbReference>
<protein>
    <submittedName>
        <fullName evidence="6">Phosphatidylinositol kinase</fullName>
    </submittedName>
</protein>
<dbReference type="InterPro" id="IPR012893">
    <property type="entry name" value="HipA-like_C"/>
</dbReference>
<comment type="similarity">
    <text evidence="1">Belongs to the HipA Ser/Thr kinase family.</text>
</comment>